<dbReference type="SUPFAM" id="SSF47413">
    <property type="entry name" value="lambda repressor-like DNA-binding domains"/>
    <property type="match status" value="1"/>
</dbReference>
<accession>A0A1M7MGN7</accession>
<dbReference type="PROSITE" id="PS50943">
    <property type="entry name" value="HTH_CROC1"/>
    <property type="match status" value="1"/>
</dbReference>
<dbReference type="Gene3D" id="1.10.260.40">
    <property type="entry name" value="lambda repressor-like DNA-binding domains"/>
    <property type="match status" value="1"/>
</dbReference>
<proteinExistence type="predicted"/>
<dbReference type="EMBL" id="FRCT01000022">
    <property type="protein sequence ID" value="SHM90103.1"/>
    <property type="molecule type" value="Genomic_DNA"/>
</dbReference>
<dbReference type="GO" id="GO:0003677">
    <property type="term" value="F:DNA binding"/>
    <property type="evidence" value="ECO:0007669"/>
    <property type="project" value="InterPro"/>
</dbReference>
<dbReference type="Proteomes" id="UP000184394">
    <property type="component" value="Unassembled WGS sequence"/>
</dbReference>
<dbReference type="InterPro" id="IPR001387">
    <property type="entry name" value="Cro/C1-type_HTH"/>
</dbReference>
<feature type="domain" description="HTH cro/C1-type" evidence="1">
    <location>
        <begin position="1"/>
        <end position="47"/>
    </location>
</feature>
<evidence type="ECO:0000259" key="1">
    <source>
        <dbReference type="PROSITE" id="PS50943"/>
    </source>
</evidence>
<reference evidence="2 3" key="1">
    <citation type="submission" date="2016-11" db="EMBL/GenBank/DDBJ databases">
        <authorList>
            <person name="Jaros S."/>
            <person name="Januszkiewicz K."/>
            <person name="Wedrychowicz H."/>
        </authorList>
    </citation>
    <scope>NUCLEOTIDE SEQUENCE [LARGE SCALE GENOMIC DNA]</scope>
    <source>
        <strain evidence="2 3">Y1</strain>
    </source>
</reference>
<dbReference type="AlphaFoldDB" id="A0A1M7MGN7"/>
<name>A0A1M7MGN7_RUMFL</name>
<evidence type="ECO:0000313" key="3">
    <source>
        <dbReference type="Proteomes" id="UP000184394"/>
    </source>
</evidence>
<protein>
    <submittedName>
        <fullName evidence="2">Helix-turn-helix</fullName>
    </submittedName>
</protein>
<dbReference type="InterPro" id="IPR010982">
    <property type="entry name" value="Lambda_DNA-bd_dom_sf"/>
</dbReference>
<evidence type="ECO:0000313" key="2">
    <source>
        <dbReference type="EMBL" id="SHM90103.1"/>
    </source>
</evidence>
<dbReference type="Pfam" id="PF01381">
    <property type="entry name" value="HTH_3"/>
    <property type="match status" value="1"/>
</dbReference>
<dbReference type="CDD" id="cd00093">
    <property type="entry name" value="HTH_XRE"/>
    <property type="match status" value="1"/>
</dbReference>
<sequence length="80" mass="8916">MTMAELAEKSKVSVGTIVRFENGNDIGLLNLIKLMKALELGSNIELLIPEPVVIPSAQTDERPMPRVKRVKKDMLKIPFV</sequence>
<organism evidence="2 3">
    <name type="scientific">Ruminococcus flavefaciens</name>
    <dbReference type="NCBI Taxonomy" id="1265"/>
    <lineage>
        <taxon>Bacteria</taxon>
        <taxon>Bacillati</taxon>
        <taxon>Bacillota</taxon>
        <taxon>Clostridia</taxon>
        <taxon>Eubacteriales</taxon>
        <taxon>Oscillospiraceae</taxon>
        <taxon>Ruminococcus</taxon>
    </lineage>
</organism>
<gene>
    <name evidence="2" type="ORF">SAMN04487860_12246</name>
</gene>